<protein>
    <recommendedName>
        <fullName evidence="2">HTH cro/C1-type domain-containing protein</fullName>
    </recommendedName>
</protein>
<dbReference type="CDD" id="cd00093">
    <property type="entry name" value="HTH_XRE"/>
    <property type="match status" value="1"/>
</dbReference>
<evidence type="ECO:0000256" key="1">
    <source>
        <dbReference type="SAM" id="MobiDB-lite"/>
    </source>
</evidence>
<feature type="domain" description="HTH cro/C1-type" evidence="2">
    <location>
        <begin position="33"/>
        <end position="95"/>
    </location>
</feature>
<evidence type="ECO:0000313" key="3">
    <source>
        <dbReference type="EMBL" id="GGL13164.1"/>
    </source>
</evidence>
<keyword evidence="4" id="KW-1185">Reference proteome</keyword>
<comment type="caution">
    <text evidence="3">The sequence shown here is derived from an EMBL/GenBank/DDBJ whole genome shotgun (WGS) entry which is preliminary data.</text>
</comment>
<sequence length="109" mass="12156">MAQAKRPNRTFEGRKTQALGRAGQGMNLSGPRIRQARLDRNPQWSQEELSQAVAERFGLELSATTISKIERAERSMYDFELRALCAVLHLDANAVLDLPHPVSQPAGEQ</sequence>
<gene>
    <name evidence="3" type="ORF">GCM10010844_34970</name>
</gene>
<dbReference type="PROSITE" id="PS50943">
    <property type="entry name" value="HTH_CROC1"/>
    <property type="match status" value="1"/>
</dbReference>
<dbReference type="Gene3D" id="1.10.260.40">
    <property type="entry name" value="lambda repressor-like DNA-binding domains"/>
    <property type="match status" value="1"/>
</dbReference>
<dbReference type="InterPro" id="IPR010982">
    <property type="entry name" value="Lambda_DNA-bd_dom_sf"/>
</dbReference>
<evidence type="ECO:0000259" key="2">
    <source>
        <dbReference type="PROSITE" id="PS50943"/>
    </source>
</evidence>
<organism evidence="3 4">
    <name type="scientific">Deinococcus radiotolerans</name>
    <dbReference type="NCBI Taxonomy" id="1309407"/>
    <lineage>
        <taxon>Bacteria</taxon>
        <taxon>Thermotogati</taxon>
        <taxon>Deinococcota</taxon>
        <taxon>Deinococci</taxon>
        <taxon>Deinococcales</taxon>
        <taxon>Deinococcaceae</taxon>
        <taxon>Deinococcus</taxon>
    </lineage>
</organism>
<dbReference type="InterPro" id="IPR001387">
    <property type="entry name" value="Cro/C1-type_HTH"/>
</dbReference>
<dbReference type="SUPFAM" id="SSF47413">
    <property type="entry name" value="lambda repressor-like DNA-binding domains"/>
    <property type="match status" value="1"/>
</dbReference>
<name>A0ABQ2FP42_9DEIO</name>
<dbReference type="Proteomes" id="UP000604341">
    <property type="component" value="Unassembled WGS sequence"/>
</dbReference>
<dbReference type="RefSeq" id="WP_189070263.1">
    <property type="nucleotide sequence ID" value="NZ_BMPE01000015.1"/>
</dbReference>
<accession>A0ABQ2FP42</accession>
<evidence type="ECO:0000313" key="4">
    <source>
        <dbReference type="Proteomes" id="UP000604341"/>
    </source>
</evidence>
<dbReference type="EMBL" id="BMPE01000015">
    <property type="protein sequence ID" value="GGL13164.1"/>
    <property type="molecule type" value="Genomic_DNA"/>
</dbReference>
<reference evidence="4" key="1">
    <citation type="journal article" date="2019" name="Int. J. Syst. Evol. Microbiol.">
        <title>The Global Catalogue of Microorganisms (GCM) 10K type strain sequencing project: providing services to taxonomists for standard genome sequencing and annotation.</title>
        <authorList>
            <consortium name="The Broad Institute Genomics Platform"/>
            <consortium name="The Broad Institute Genome Sequencing Center for Infectious Disease"/>
            <person name="Wu L."/>
            <person name="Ma J."/>
        </authorList>
    </citation>
    <scope>NUCLEOTIDE SEQUENCE [LARGE SCALE GENOMIC DNA]</scope>
    <source>
        <strain evidence="4">JCM 19173</strain>
    </source>
</reference>
<feature type="region of interest" description="Disordered" evidence="1">
    <location>
        <begin position="1"/>
        <end position="30"/>
    </location>
</feature>
<proteinExistence type="predicted"/>